<dbReference type="AlphaFoldDB" id="A0A0L8IGD0"/>
<organism evidence="1">
    <name type="scientific">Octopus bimaculoides</name>
    <name type="common">California two-spotted octopus</name>
    <dbReference type="NCBI Taxonomy" id="37653"/>
    <lineage>
        <taxon>Eukaryota</taxon>
        <taxon>Metazoa</taxon>
        <taxon>Spiralia</taxon>
        <taxon>Lophotrochozoa</taxon>
        <taxon>Mollusca</taxon>
        <taxon>Cephalopoda</taxon>
        <taxon>Coleoidea</taxon>
        <taxon>Octopodiformes</taxon>
        <taxon>Octopoda</taxon>
        <taxon>Incirrata</taxon>
        <taxon>Octopodidae</taxon>
        <taxon>Octopus</taxon>
    </lineage>
</organism>
<dbReference type="EMBL" id="KQ415788">
    <property type="protein sequence ID" value="KOG00520.1"/>
    <property type="molecule type" value="Genomic_DNA"/>
</dbReference>
<name>A0A0L8IGD0_OCTBM</name>
<proteinExistence type="predicted"/>
<protein>
    <submittedName>
        <fullName evidence="1">Uncharacterized protein</fullName>
    </submittedName>
</protein>
<gene>
    <name evidence="1" type="ORF">OCBIM_22002143mg</name>
</gene>
<reference evidence="1" key="1">
    <citation type="submission" date="2015-07" db="EMBL/GenBank/DDBJ databases">
        <title>MeaNS - Measles Nucleotide Surveillance Program.</title>
        <authorList>
            <person name="Tran T."/>
            <person name="Druce J."/>
        </authorList>
    </citation>
    <scope>NUCLEOTIDE SEQUENCE</scope>
    <source>
        <strain evidence="1">UCB-OBI-ISO-001</strain>
        <tissue evidence="1">Gonad</tissue>
    </source>
</reference>
<sequence length="55" mass="6169">MLSYTNFSLISGIKGCFGCSETYYKDVLCAPLIPCYKCTIRECICPFCSFLLLPV</sequence>
<evidence type="ECO:0000313" key="1">
    <source>
        <dbReference type="EMBL" id="KOG00520.1"/>
    </source>
</evidence>
<accession>A0A0L8IGD0</accession>